<dbReference type="Gene3D" id="3.40.50.1460">
    <property type="match status" value="1"/>
</dbReference>
<evidence type="ECO:0000313" key="3">
    <source>
        <dbReference type="EMBL" id="CAI4016304.1"/>
    </source>
</evidence>
<protein>
    <submittedName>
        <fullName evidence="4">1,6-anhydro-N-acetylmuramyl-L-alanine amidase AmpD</fullName>
    </submittedName>
</protein>
<feature type="region of interest" description="Disordered" evidence="1">
    <location>
        <begin position="300"/>
        <end position="320"/>
    </location>
</feature>
<reference evidence="3" key="1">
    <citation type="submission" date="2022-10" db="EMBL/GenBank/DDBJ databases">
        <authorList>
            <person name="Chen Y."/>
            <person name="Dougan E. K."/>
            <person name="Chan C."/>
            <person name="Rhodes N."/>
            <person name="Thang M."/>
        </authorList>
    </citation>
    <scope>NUCLEOTIDE SEQUENCE</scope>
</reference>
<evidence type="ECO:0000313" key="5">
    <source>
        <dbReference type="Proteomes" id="UP001152797"/>
    </source>
</evidence>
<comment type="caution">
    <text evidence="3">The sequence shown here is derived from an EMBL/GenBank/DDBJ whole genome shotgun (WGS) entry which is preliminary data.</text>
</comment>
<sequence>MERKAKIWESLKTASERLEKNDAATAERFIQTLEALGKMDPAALKRFLDSCPCPAESVHCVLGAALVISCFAEPIPPIPPSLDEEQSDEEQKYAELVKEDEKNKNEYERLRCQKEVKLVADAFEAATGKVAIIKFQPSRDEFYELIEEWIKLMTQQAGEEGSKDFLFYYAGNGCEFDRDRVFRFIPADAKRTEDYIPLPGIIAKIEAESKITGCKVVFGIDACRSNLEDEVSADIQERCHNNEYLRFFSTPSGHSAAHDIDAEESPFARTMAQSIPRITSSHEIYAVLDQAMKAIRKVEQQEEPVVQYTDRPRSSSSSAKSASGILSSVSLLLSSLRKWGYSIFPTTLSAKLPDFVEDIRKSHRWKEHGGLPPWNVLSAGEVEQRPPECPAPGKSFDWSRLVDEGFTLEVNGAQTTGVPEGLGFKDALQSRLREWGYEFGDSNDNTDLMNRMRAFRHRYIRGQPSDPFQVEFSEQDFRTITELLRLRSLRSASKAEV</sequence>
<evidence type="ECO:0000256" key="1">
    <source>
        <dbReference type="SAM" id="MobiDB-lite"/>
    </source>
</evidence>
<reference evidence="4 5" key="2">
    <citation type="submission" date="2024-05" db="EMBL/GenBank/DDBJ databases">
        <authorList>
            <person name="Chen Y."/>
            <person name="Shah S."/>
            <person name="Dougan E. K."/>
            <person name="Thang M."/>
            <person name="Chan C."/>
        </authorList>
    </citation>
    <scope>NUCLEOTIDE SEQUENCE [LARGE SCALE GENOMIC DNA]</scope>
</reference>
<accession>A0A9P1GLN6</accession>
<dbReference type="InterPro" id="IPR011600">
    <property type="entry name" value="Pept_C14_caspase"/>
</dbReference>
<keyword evidence="5" id="KW-1185">Reference proteome</keyword>
<proteinExistence type="predicted"/>
<dbReference type="GO" id="GO:0004197">
    <property type="term" value="F:cysteine-type endopeptidase activity"/>
    <property type="evidence" value="ECO:0007669"/>
    <property type="project" value="InterPro"/>
</dbReference>
<gene>
    <name evidence="3" type="ORF">C1SCF055_LOCUS41057</name>
</gene>
<dbReference type="InterPro" id="IPR029030">
    <property type="entry name" value="Caspase-like_dom_sf"/>
</dbReference>
<evidence type="ECO:0000259" key="2">
    <source>
        <dbReference type="Pfam" id="PF00656"/>
    </source>
</evidence>
<dbReference type="Proteomes" id="UP001152797">
    <property type="component" value="Unassembled WGS sequence"/>
</dbReference>
<dbReference type="GO" id="GO:0006508">
    <property type="term" value="P:proteolysis"/>
    <property type="evidence" value="ECO:0007669"/>
    <property type="project" value="InterPro"/>
</dbReference>
<feature type="domain" description="Peptidase C14 caspase" evidence="2">
    <location>
        <begin position="108"/>
        <end position="316"/>
    </location>
</feature>
<name>A0A9P1GLN6_9DINO</name>
<dbReference type="AlphaFoldDB" id="A0A9P1GLN6"/>
<dbReference type="SUPFAM" id="SSF52129">
    <property type="entry name" value="Caspase-like"/>
    <property type="match status" value="1"/>
</dbReference>
<dbReference type="EMBL" id="CAMXCT010006578">
    <property type="protein sequence ID" value="CAI4016304.1"/>
    <property type="molecule type" value="Genomic_DNA"/>
</dbReference>
<dbReference type="EMBL" id="CAMXCT030006578">
    <property type="protein sequence ID" value="CAL4803616.1"/>
    <property type="molecule type" value="Genomic_DNA"/>
</dbReference>
<evidence type="ECO:0000313" key="4">
    <source>
        <dbReference type="EMBL" id="CAL4803616.1"/>
    </source>
</evidence>
<dbReference type="Pfam" id="PF00656">
    <property type="entry name" value="Peptidase_C14"/>
    <property type="match status" value="1"/>
</dbReference>
<dbReference type="EMBL" id="CAMXCT020006578">
    <property type="protein sequence ID" value="CAL1169679.1"/>
    <property type="molecule type" value="Genomic_DNA"/>
</dbReference>
<organism evidence="3">
    <name type="scientific">Cladocopium goreaui</name>
    <dbReference type="NCBI Taxonomy" id="2562237"/>
    <lineage>
        <taxon>Eukaryota</taxon>
        <taxon>Sar</taxon>
        <taxon>Alveolata</taxon>
        <taxon>Dinophyceae</taxon>
        <taxon>Suessiales</taxon>
        <taxon>Symbiodiniaceae</taxon>
        <taxon>Cladocopium</taxon>
    </lineage>
</organism>